<feature type="compositionally biased region" description="Basic and acidic residues" evidence="1">
    <location>
        <begin position="50"/>
        <end position="70"/>
    </location>
</feature>
<evidence type="ECO:0000256" key="1">
    <source>
        <dbReference type="SAM" id="MobiDB-lite"/>
    </source>
</evidence>
<reference evidence="2 3" key="1">
    <citation type="submission" date="2021-06" db="EMBL/GenBank/DDBJ databases">
        <title>Caerostris extrusa draft genome.</title>
        <authorList>
            <person name="Kono N."/>
            <person name="Arakawa K."/>
        </authorList>
    </citation>
    <scope>NUCLEOTIDE SEQUENCE [LARGE SCALE GENOMIC DNA]</scope>
</reference>
<protein>
    <submittedName>
        <fullName evidence="2">Uncharacterized protein</fullName>
    </submittedName>
</protein>
<comment type="caution">
    <text evidence="2">The sequence shown here is derived from an EMBL/GenBank/DDBJ whole genome shotgun (WGS) entry which is preliminary data.</text>
</comment>
<evidence type="ECO:0000313" key="3">
    <source>
        <dbReference type="Proteomes" id="UP001054945"/>
    </source>
</evidence>
<accession>A0AAV4Y5A4</accession>
<gene>
    <name evidence="2" type="ORF">CEXT_688131</name>
</gene>
<dbReference type="Proteomes" id="UP001054945">
    <property type="component" value="Unassembled WGS sequence"/>
</dbReference>
<proteinExistence type="predicted"/>
<dbReference type="AlphaFoldDB" id="A0AAV4Y5A4"/>
<evidence type="ECO:0000313" key="2">
    <source>
        <dbReference type="EMBL" id="GIZ02518.1"/>
    </source>
</evidence>
<name>A0AAV4Y5A4_CAEEX</name>
<feature type="region of interest" description="Disordered" evidence="1">
    <location>
        <begin position="37"/>
        <end position="70"/>
    </location>
</feature>
<organism evidence="2 3">
    <name type="scientific">Caerostris extrusa</name>
    <name type="common">Bark spider</name>
    <name type="synonym">Caerostris bankana</name>
    <dbReference type="NCBI Taxonomy" id="172846"/>
    <lineage>
        <taxon>Eukaryota</taxon>
        <taxon>Metazoa</taxon>
        <taxon>Ecdysozoa</taxon>
        <taxon>Arthropoda</taxon>
        <taxon>Chelicerata</taxon>
        <taxon>Arachnida</taxon>
        <taxon>Araneae</taxon>
        <taxon>Araneomorphae</taxon>
        <taxon>Entelegynae</taxon>
        <taxon>Araneoidea</taxon>
        <taxon>Araneidae</taxon>
        <taxon>Caerostris</taxon>
    </lineage>
</organism>
<keyword evidence="3" id="KW-1185">Reference proteome</keyword>
<sequence length="70" mass="7592">MNSKVYKESDPVTVRFRTAFLGGGPGDLDSDVEAAENAFRGTPPPRGGRLKSERGVCRSSDQGDFRDCDL</sequence>
<dbReference type="EMBL" id="BPLR01001470">
    <property type="protein sequence ID" value="GIZ02518.1"/>
    <property type="molecule type" value="Genomic_DNA"/>
</dbReference>